<dbReference type="GO" id="GO:0005829">
    <property type="term" value="C:cytosol"/>
    <property type="evidence" value="ECO:0007669"/>
    <property type="project" value="TreeGrafter"/>
</dbReference>
<evidence type="ECO:0000313" key="3">
    <source>
        <dbReference type="EMBL" id="BAH05324.1"/>
    </source>
</evidence>
<organism evidence="3 4">
    <name type="scientific">Clostridium kluyveri (strain NBRC 12016)</name>
    <dbReference type="NCBI Taxonomy" id="583346"/>
    <lineage>
        <taxon>Bacteria</taxon>
        <taxon>Bacillati</taxon>
        <taxon>Bacillota</taxon>
        <taxon>Clostridia</taxon>
        <taxon>Eubacteriales</taxon>
        <taxon>Clostridiaceae</taxon>
        <taxon>Clostridium</taxon>
    </lineage>
</organism>
<dbReference type="InterPro" id="IPR011051">
    <property type="entry name" value="RmlC_Cupin_sf"/>
</dbReference>
<dbReference type="InterPro" id="IPR001387">
    <property type="entry name" value="Cro/C1-type_HTH"/>
</dbReference>
<sequence>MKGMIIFMNIGEKVKELRNKKGLTLKTMSEKTGLSTGFLSQFERGITTIAVEHLSTIATVLNVRINYFFDDEEKELIIRSYDQPFVRQINKAIYKSLSRYPEDKMLSPELIELLPKDEHQYPDIYAHQGEEFIYVLEGILTLIIDENIFKLYPGDSAHYLSTQKHNWDNQTNKVVKFITVHYPSSI</sequence>
<keyword evidence="1" id="KW-0238">DNA-binding</keyword>
<proteinExistence type="predicted"/>
<reference evidence="4" key="1">
    <citation type="submission" date="2005-09" db="EMBL/GenBank/DDBJ databases">
        <title>Complete genome sequence of Clostridium kluyveri and comparative genomics of Clostridia species.</title>
        <authorList>
            <person name="Inui M."/>
            <person name="Nonaka H."/>
            <person name="Shinoda Y."/>
            <person name="Ikenaga Y."/>
            <person name="Abe M."/>
            <person name="Naito K."/>
            <person name="Vertes A.A."/>
            <person name="Yukawa H."/>
        </authorList>
    </citation>
    <scope>NUCLEOTIDE SEQUENCE [LARGE SCALE GENOMIC DNA]</scope>
    <source>
        <strain evidence="4">NBRC 12016</strain>
    </source>
</reference>
<dbReference type="HOGENOM" id="CLU_085376_3_2_9"/>
<dbReference type="KEGG" id="ckr:CKR_0273"/>
<dbReference type="AlphaFoldDB" id="B9DYJ9"/>
<dbReference type="InterPro" id="IPR013096">
    <property type="entry name" value="Cupin_2"/>
</dbReference>
<dbReference type="Proteomes" id="UP000007969">
    <property type="component" value="Chromosome"/>
</dbReference>
<evidence type="ECO:0000256" key="1">
    <source>
        <dbReference type="ARBA" id="ARBA00023125"/>
    </source>
</evidence>
<dbReference type="SUPFAM" id="SSF51182">
    <property type="entry name" value="RmlC-like cupins"/>
    <property type="match status" value="1"/>
</dbReference>
<dbReference type="Pfam" id="PF01381">
    <property type="entry name" value="HTH_3"/>
    <property type="match status" value="1"/>
</dbReference>
<dbReference type="InterPro" id="IPR050807">
    <property type="entry name" value="TransReg_Diox_bact_type"/>
</dbReference>
<dbReference type="PROSITE" id="PS50943">
    <property type="entry name" value="HTH_CROC1"/>
    <property type="match status" value="1"/>
</dbReference>
<dbReference type="SUPFAM" id="SSF47413">
    <property type="entry name" value="lambda repressor-like DNA-binding domains"/>
    <property type="match status" value="1"/>
</dbReference>
<dbReference type="PANTHER" id="PTHR46797:SF25">
    <property type="entry name" value="TRANSCRIPTIONAL REGULATOR"/>
    <property type="match status" value="1"/>
</dbReference>
<dbReference type="CDD" id="cd00093">
    <property type="entry name" value="HTH_XRE"/>
    <property type="match status" value="1"/>
</dbReference>
<dbReference type="GO" id="GO:0003677">
    <property type="term" value="F:DNA binding"/>
    <property type="evidence" value="ECO:0007669"/>
    <property type="project" value="UniProtKB-KW"/>
</dbReference>
<dbReference type="InterPro" id="IPR010982">
    <property type="entry name" value="Lambda_DNA-bd_dom_sf"/>
</dbReference>
<feature type="domain" description="HTH cro/C1-type" evidence="2">
    <location>
        <begin position="14"/>
        <end position="68"/>
    </location>
</feature>
<dbReference type="EMBL" id="AP009049">
    <property type="protein sequence ID" value="BAH05324.1"/>
    <property type="molecule type" value="Genomic_DNA"/>
</dbReference>
<dbReference type="SMART" id="SM00530">
    <property type="entry name" value="HTH_XRE"/>
    <property type="match status" value="1"/>
</dbReference>
<dbReference type="InterPro" id="IPR014710">
    <property type="entry name" value="RmlC-like_jellyroll"/>
</dbReference>
<gene>
    <name evidence="3" type="ordered locus">CKR_0273</name>
</gene>
<dbReference type="Pfam" id="PF07883">
    <property type="entry name" value="Cupin_2"/>
    <property type="match status" value="1"/>
</dbReference>
<evidence type="ECO:0000313" key="4">
    <source>
        <dbReference type="Proteomes" id="UP000007969"/>
    </source>
</evidence>
<evidence type="ECO:0000259" key="2">
    <source>
        <dbReference type="PROSITE" id="PS50943"/>
    </source>
</evidence>
<dbReference type="CDD" id="cd02209">
    <property type="entry name" value="cupin_XRE_C"/>
    <property type="match status" value="1"/>
</dbReference>
<dbReference type="Gene3D" id="2.60.120.10">
    <property type="entry name" value="Jelly Rolls"/>
    <property type="match status" value="1"/>
</dbReference>
<dbReference type="PANTHER" id="PTHR46797">
    <property type="entry name" value="HTH-TYPE TRANSCRIPTIONAL REGULATOR"/>
    <property type="match status" value="1"/>
</dbReference>
<dbReference type="GO" id="GO:0003700">
    <property type="term" value="F:DNA-binding transcription factor activity"/>
    <property type="evidence" value="ECO:0007669"/>
    <property type="project" value="TreeGrafter"/>
</dbReference>
<accession>B9DYJ9</accession>
<dbReference type="Gene3D" id="1.10.260.40">
    <property type="entry name" value="lambda repressor-like DNA-binding domains"/>
    <property type="match status" value="1"/>
</dbReference>
<name>B9DYJ9_CLOK1</name>
<protein>
    <recommendedName>
        <fullName evidence="2">HTH cro/C1-type domain-containing protein</fullName>
    </recommendedName>
</protein>